<feature type="compositionally biased region" description="Polar residues" evidence="6">
    <location>
        <begin position="202"/>
        <end position="212"/>
    </location>
</feature>
<dbReference type="SUPFAM" id="SSF49764">
    <property type="entry name" value="HSP20-like chaperones"/>
    <property type="match status" value="1"/>
</dbReference>
<evidence type="ECO:0000313" key="9">
    <source>
        <dbReference type="EMBL" id="KAK9939294.1"/>
    </source>
</evidence>
<dbReference type="PANTHER" id="PTHR43670:SF73">
    <property type="entry name" value="INACTIVE PROTEIN RESTRICTED TEV MOVEMENT 2-LIKE"/>
    <property type="match status" value="1"/>
</dbReference>
<keyword evidence="10" id="KW-1185">Reference proteome</keyword>
<dbReference type="GO" id="GO:0006952">
    <property type="term" value="P:defense response"/>
    <property type="evidence" value="ECO:0007669"/>
    <property type="project" value="UniProtKB-KW"/>
</dbReference>
<dbReference type="InterPro" id="IPR008978">
    <property type="entry name" value="HSP20-like_chaperone"/>
</dbReference>
<evidence type="ECO:0000256" key="2">
    <source>
        <dbReference type="ARBA" id="ARBA00022475"/>
    </source>
</evidence>
<feature type="domain" description="SHSP" evidence="8">
    <location>
        <begin position="12"/>
        <end position="123"/>
    </location>
</feature>
<dbReference type="PANTHER" id="PTHR43670">
    <property type="entry name" value="HEAT SHOCK PROTEIN 26"/>
    <property type="match status" value="1"/>
</dbReference>
<comment type="similarity">
    <text evidence="4 5">Belongs to the small heat shock protein (HSP20) family.</text>
</comment>
<feature type="region of interest" description="Disordered" evidence="6">
    <location>
        <begin position="112"/>
        <end position="256"/>
    </location>
</feature>
<comment type="subcellular location">
    <subcellularLocation>
        <location evidence="1">Cell membrane</location>
        <topology evidence="1">Single-pass membrane protein</topology>
    </subcellularLocation>
</comment>
<keyword evidence="7" id="KW-0472">Membrane</keyword>
<dbReference type="Pfam" id="PF00011">
    <property type="entry name" value="HSP20"/>
    <property type="match status" value="1"/>
</dbReference>
<dbReference type="EMBL" id="JBEDUW010000003">
    <property type="protein sequence ID" value="KAK9939294.1"/>
    <property type="molecule type" value="Genomic_DNA"/>
</dbReference>
<dbReference type="Gene3D" id="2.60.40.790">
    <property type="match status" value="1"/>
</dbReference>
<name>A0AAW1XRU9_RUBAR</name>
<comment type="caution">
    <text evidence="9">The sequence shown here is derived from an EMBL/GenBank/DDBJ whole genome shotgun (WGS) entry which is preliminary data.</text>
</comment>
<evidence type="ECO:0000256" key="1">
    <source>
        <dbReference type="ARBA" id="ARBA00004162"/>
    </source>
</evidence>
<feature type="compositionally biased region" description="Low complexity" evidence="6">
    <location>
        <begin position="123"/>
        <end position="147"/>
    </location>
</feature>
<dbReference type="GO" id="GO:0034605">
    <property type="term" value="P:cellular response to heat"/>
    <property type="evidence" value="ECO:0007669"/>
    <property type="project" value="TreeGrafter"/>
</dbReference>
<gene>
    <name evidence="9" type="ORF">M0R45_015993</name>
</gene>
<feature type="compositionally biased region" description="Basic and acidic residues" evidence="6">
    <location>
        <begin position="234"/>
        <end position="243"/>
    </location>
</feature>
<evidence type="ECO:0000259" key="8">
    <source>
        <dbReference type="PROSITE" id="PS01031"/>
    </source>
</evidence>
<organism evidence="9 10">
    <name type="scientific">Rubus argutus</name>
    <name type="common">Southern blackberry</name>
    <dbReference type="NCBI Taxonomy" id="59490"/>
    <lineage>
        <taxon>Eukaryota</taxon>
        <taxon>Viridiplantae</taxon>
        <taxon>Streptophyta</taxon>
        <taxon>Embryophyta</taxon>
        <taxon>Tracheophyta</taxon>
        <taxon>Spermatophyta</taxon>
        <taxon>Magnoliopsida</taxon>
        <taxon>eudicotyledons</taxon>
        <taxon>Gunneridae</taxon>
        <taxon>Pentapetalae</taxon>
        <taxon>rosids</taxon>
        <taxon>fabids</taxon>
        <taxon>Rosales</taxon>
        <taxon>Rosaceae</taxon>
        <taxon>Rosoideae</taxon>
        <taxon>Rosoideae incertae sedis</taxon>
        <taxon>Rubus</taxon>
    </lineage>
</organism>
<evidence type="ECO:0000256" key="5">
    <source>
        <dbReference type="RuleBase" id="RU003616"/>
    </source>
</evidence>
<reference evidence="9 10" key="1">
    <citation type="journal article" date="2023" name="G3 (Bethesda)">
        <title>A chromosome-length genome assembly and annotation of blackberry (Rubus argutus, cv. 'Hillquist').</title>
        <authorList>
            <person name="Bruna T."/>
            <person name="Aryal R."/>
            <person name="Dudchenko O."/>
            <person name="Sargent D.J."/>
            <person name="Mead D."/>
            <person name="Buti M."/>
            <person name="Cavallini A."/>
            <person name="Hytonen T."/>
            <person name="Andres J."/>
            <person name="Pham M."/>
            <person name="Weisz D."/>
            <person name="Mascagni F."/>
            <person name="Usai G."/>
            <person name="Natali L."/>
            <person name="Bassil N."/>
            <person name="Fernandez G.E."/>
            <person name="Lomsadze A."/>
            <person name="Armour M."/>
            <person name="Olukolu B."/>
            <person name="Poorten T."/>
            <person name="Britton C."/>
            <person name="Davik J."/>
            <person name="Ashrafi H."/>
            <person name="Aiden E.L."/>
            <person name="Borodovsky M."/>
            <person name="Worthington M."/>
        </authorList>
    </citation>
    <scope>NUCLEOTIDE SEQUENCE [LARGE SCALE GENOMIC DNA]</scope>
    <source>
        <strain evidence="9">PI 553951</strain>
    </source>
</reference>
<evidence type="ECO:0000256" key="3">
    <source>
        <dbReference type="ARBA" id="ARBA00022821"/>
    </source>
</evidence>
<dbReference type="GO" id="GO:0005886">
    <property type="term" value="C:plasma membrane"/>
    <property type="evidence" value="ECO:0007669"/>
    <property type="project" value="UniProtKB-SubCell"/>
</dbReference>
<protein>
    <recommendedName>
        <fullName evidence="8">SHSP domain-containing protein</fullName>
    </recommendedName>
</protein>
<evidence type="ECO:0000313" key="10">
    <source>
        <dbReference type="Proteomes" id="UP001457282"/>
    </source>
</evidence>
<dbReference type="PROSITE" id="PS01031">
    <property type="entry name" value="SHSP"/>
    <property type="match status" value="1"/>
</dbReference>
<feature type="transmembrane region" description="Helical" evidence="7">
    <location>
        <begin position="283"/>
        <end position="300"/>
    </location>
</feature>
<evidence type="ECO:0000256" key="7">
    <source>
        <dbReference type="SAM" id="Phobius"/>
    </source>
</evidence>
<dbReference type="Proteomes" id="UP001457282">
    <property type="component" value="Unassembled WGS sequence"/>
</dbReference>
<proteinExistence type="inferred from homology"/>
<evidence type="ECO:0000256" key="6">
    <source>
        <dbReference type="SAM" id="MobiDB-lite"/>
    </source>
</evidence>
<feature type="compositionally biased region" description="Basic and acidic residues" evidence="6">
    <location>
        <begin position="186"/>
        <end position="196"/>
    </location>
</feature>
<dbReference type="AlphaFoldDB" id="A0AAW1XRU9"/>
<evidence type="ECO:0000256" key="4">
    <source>
        <dbReference type="PROSITE-ProRule" id="PRU00285"/>
    </source>
</evidence>
<dbReference type="InterPro" id="IPR002068">
    <property type="entry name" value="A-crystallin/Hsp20_dom"/>
</dbReference>
<keyword evidence="7" id="KW-1133">Transmembrane helix</keyword>
<keyword evidence="3" id="KW-0611">Plant defense</keyword>
<keyword evidence="7" id="KW-0812">Transmembrane</keyword>
<accession>A0AAW1XRU9</accession>
<keyword evidence="2" id="KW-1003">Cell membrane</keyword>
<sequence length="315" mass="34928">MEGKPLGAAANRVYEEVELPASSSEWLREQGYDTLIVNLQAYRKENLRIQVTSTRNIRIIGERPVGPEHGKWQRFRKEFPVPSNCDVNETSARFDKGFLYVKIPKTIAPVETAPPRTEAIPKTQKPTGATQPAPAAPAQKTNAPAAQEQVPPSKAIKEKSGSKSTYNAAQVDSEKEKEFAAGFIADQRKPQKVHEEAAEDSINATSNKQTSTQKEKSSDGLPANAQIAEQKSPTTEDGKRVDQEYSTQGASSAEYCSRRTQGRGYYRQVVDGLFTELKEPRKLVNLVLAVGFILVLGLYVKHAVNFIQEFKHQEL</sequence>
<dbReference type="CDD" id="cd06464">
    <property type="entry name" value="ACD_sHsps-like"/>
    <property type="match status" value="1"/>
</dbReference>